<comment type="subunit">
    <text evidence="7">Homohexamer; trimer of dimers.</text>
</comment>
<dbReference type="InterPro" id="IPR036522">
    <property type="entry name" value="MoaC_sf"/>
</dbReference>
<feature type="domain" description="Molybdopterin cofactor biosynthesis C (MoaC)" evidence="8">
    <location>
        <begin position="15"/>
        <end position="150"/>
    </location>
</feature>
<proteinExistence type="inferred from homology"/>
<comment type="similarity">
    <text evidence="7">Belongs to the MoaC family.</text>
</comment>
<dbReference type="Proteomes" id="UP000295565">
    <property type="component" value="Unassembled WGS sequence"/>
</dbReference>
<name>A0A4R1JAD4_9GAMM</name>
<keyword evidence="4 7" id="KW-0501">Molybdenum cofactor biosynthesis</keyword>
<dbReference type="InterPro" id="IPR002820">
    <property type="entry name" value="Mopterin_CF_biosynth-C_dom"/>
</dbReference>
<dbReference type="OrthoDB" id="9794429at2"/>
<reference evidence="9 10" key="1">
    <citation type="submission" date="2019-03" db="EMBL/GenBank/DDBJ databases">
        <title>Genomic Encyclopedia of Type Strains, Phase IV (KMG-IV): sequencing the most valuable type-strain genomes for metagenomic binning, comparative biology and taxonomic classification.</title>
        <authorList>
            <person name="Goeker M."/>
        </authorList>
    </citation>
    <scope>NUCLEOTIDE SEQUENCE [LARGE SCALE GENOMIC DNA]</scope>
    <source>
        <strain evidence="9 10">DSM 18577</strain>
    </source>
</reference>
<dbReference type="GO" id="GO:0006777">
    <property type="term" value="P:Mo-molybdopterin cofactor biosynthetic process"/>
    <property type="evidence" value="ECO:0007669"/>
    <property type="project" value="UniProtKB-UniRule"/>
</dbReference>
<dbReference type="AlphaFoldDB" id="A0A4R1JAD4"/>
<organism evidence="9 10">
    <name type="scientific">Celerinatantimonas diazotrophica</name>
    <dbReference type="NCBI Taxonomy" id="412034"/>
    <lineage>
        <taxon>Bacteria</taxon>
        <taxon>Pseudomonadati</taxon>
        <taxon>Pseudomonadota</taxon>
        <taxon>Gammaproteobacteria</taxon>
        <taxon>Celerinatantimonadaceae</taxon>
        <taxon>Celerinatantimonas</taxon>
    </lineage>
</organism>
<dbReference type="NCBIfam" id="TIGR00581">
    <property type="entry name" value="moaC"/>
    <property type="match status" value="1"/>
</dbReference>
<evidence type="ECO:0000256" key="5">
    <source>
        <dbReference type="ARBA" id="ARBA00023239"/>
    </source>
</evidence>
<evidence type="ECO:0000256" key="7">
    <source>
        <dbReference type="HAMAP-Rule" id="MF_01224"/>
    </source>
</evidence>
<sequence length="161" mass="17600">MNSFSHIDQQGKANMVDVSDKQSTVRIAKAQAFVVMNEQTLNAIIQGHHHKGDVFATARIAGIQAAKQTSTLIPLCHPLMLTKVSVELTAEIEQHRVRIETMAKLTGKTGVEMEALTAASVAALTIYDMCKALQRDMRIEGVCLLEKQGGQSGHYLNQEAQ</sequence>
<feature type="binding site" evidence="7">
    <location>
        <begin position="113"/>
        <end position="114"/>
    </location>
    <ligand>
        <name>substrate</name>
    </ligand>
</feature>
<dbReference type="FunFam" id="3.30.70.640:FF:000001">
    <property type="entry name" value="Cyclic pyranopterin monophosphate synthase"/>
    <property type="match status" value="1"/>
</dbReference>
<evidence type="ECO:0000256" key="1">
    <source>
        <dbReference type="ARBA" id="ARBA00001637"/>
    </source>
</evidence>
<evidence type="ECO:0000256" key="2">
    <source>
        <dbReference type="ARBA" id="ARBA00005046"/>
    </source>
</evidence>
<comment type="pathway">
    <text evidence="2 7">Cofactor biosynthesis; molybdopterin biosynthesis.</text>
</comment>
<dbReference type="Gene3D" id="3.30.70.640">
    <property type="entry name" value="Molybdopterin cofactor biosynthesis C (MoaC) domain"/>
    <property type="match status" value="1"/>
</dbReference>
<dbReference type="UniPathway" id="UPA00344"/>
<dbReference type="InterPro" id="IPR047594">
    <property type="entry name" value="MoaC_bact/euk"/>
</dbReference>
<dbReference type="PANTHER" id="PTHR22960:SF29">
    <property type="entry name" value="CYCLIC PYRANOPTERIN MONOPHOSPHATE SYNTHASE"/>
    <property type="match status" value="1"/>
</dbReference>
<dbReference type="InterPro" id="IPR023045">
    <property type="entry name" value="MoaC"/>
</dbReference>
<dbReference type="GO" id="GO:0061799">
    <property type="term" value="F:cyclic pyranopterin monophosphate synthase activity"/>
    <property type="evidence" value="ECO:0007669"/>
    <property type="project" value="UniProtKB-UniRule"/>
</dbReference>
<evidence type="ECO:0000256" key="4">
    <source>
        <dbReference type="ARBA" id="ARBA00023150"/>
    </source>
</evidence>
<dbReference type="EMBL" id="SMGD01000014">
    <property type="protein sequence ID" value="TCK47592.1"/>
    <property type="molecule type" value="Genomic_DNA"/>
</dbReference>
<dbReference type="RefSeq" id="WP_131913398.1">
    <property type="nucleotide sequence ID" value="NZ_OU594967.1"/>
</dbReference>
<dbReference type="EC" id="4.6.1.17" evidence="3 7"/>
<feature type="binding site" evidence="7">
    <location>
        <begin position="75"/>
        <end position="77"/>
    </location>
    <ligand>
        <name>substrate</name>
    </ligand>
</feature>
<dbReference type="CDD" id="cd01420">
    <property type="entry name" value="MoaC_PE"/>
    <property type="match status" value="1"/>
</dbReference>
<keyword evidence="10" id="KW-1185">Reference proteome</keyword>
<dbReference type="HAMAP" id="MF_01224_B">
    <property type="entry name" value="MoaC_B"/>
    <property type="match status" value="1"/>
</dbReference>
<evidence type="ECO:0000313" key="9">
    <source>
        <dbReference type="EMBL" id="TCK47592.1"/>
    </source>
</evidence>
<keyword evidence="5 7" id="KW-0456">Lyase</keyword>
<accession>A0A4R1JAD4</accession>
<dbReference type="NCBIfam" id="NF006870">
    <property type="entry name" value="PRK09364.1"/>
    <property type="match status" value="1"/>
</dbReference>
<feature type="active site" evidence="7">
    <location>
        <position position="128"/>
    </location>
</feature>
<evidence type="ECO:0000259" key="8">
    <source>
        <dbReference type="Pfam" id="PF01967"/>
    </source>
</evidence>
<dbReference type="SUPFAM" id="SSF55040">
    <property type="entry name" value="Molybdenum cofactor biosynthesis protein C, MoaC"/>
    <property type="match status" value="1"/>
</dbReference>
<protein>
    <recommendedName>
        <fullName evidence="3 7">Cyclic pyranopterin monophosphate synthase</fullName>
        <ecNumber evidence="3 7">4.6.1.17</ecNumber>
    </recommendedName>
    <alternativeName>
        <fullName evidence="7">Molybdenum cofactor biosynthesis protein C</fullName>
    </alternativeName>
</protein>
<comment type="caution">
    <text evidence="9">The sequence shown here is derived from an EMBL/GenBank/DDBJ whole genome shotgun (WGS) entry which is preliminary data.</text>
</comment>
<evidence type="ECO:0000256" key="3">
    <source>
        <dbReference type="ARBA" id="ARBA00012575"/>
    </source>
</evidence>
<evidence type="ECO:0000256" key="6">
    <source>
        <dbReference type="ARBA" id="ARBA00055087"/>
    </source>
</evidence>
<comment type="catalytic activity">
    <reaction evidence="1 7">
        <text>(8S)-3',8-cyclo-7,8-dihydroguanosine 5'-triphosphate = cyclic pyranopterin phosphate + diphosphate</text>
        <dbReference type="Rhea" id="RHEA:49580"/>
        <dbReference type="ChEBI" id="CHEBI:33019"/>
        <dbReference type="ChEBI" id="CHEBI:59648"/>
        <dbReference type="ChEBI" id="CHEBI:131766"/>
        <dbReference type="EC" id="4.6.1.17"/>
    </reaction>
</comment>
<comment type="function">
    <text evidence="6 7">Catalyzes the conversion of (8S)-3',8-cyclo-7,8-dihydroguanosine 5'-triphosphate to cyclic pyranopterin monophosphate (cPMP).</text>
</comment>
<dbReference type="Pfam" id="PF01967">
    <property type="entry name" value="MoaC"/>
    <property type="match status" value="1"/>
</dbReference>
<evidence type="ECO:0000313" key="10">
    <source>
        <dbReference type="Proteomes" id="UP000295565"/>
    </source>
</evidence>
<dbReference type="PANTHER" id="PTHR22960">
    <property type="entry name" value="MOLYBDOPTERIN COFACTOR SYNTHESIS PROTEIN A"/>
    <property type="match status" value="1"/>
</dbReference>
<gene>
    <name evidence="7" type="primary">moaC</name>
    <name evidence="9" type="ORF">EV690_2629</name>
</gene>
<dbReference type="InterPro" id="IPR050105">
    <property type="entry name" value="MoCo_biosynth_MoaA/MoaC"/>
</dbReference>